<dbReference type="HOGENOM" id="CLU_894606_0_0_1"/>
<feature type="region of interest" description="Disordered" evidence="1">
    <location>
        <begin position="203"/>
        <end position="230"/>
    </location>
</feature>
<organism evidence="2 3">
    <name type="scientific">Phanerochaete carnosa (strain HHB-10118-sp)</name>
    <name type="common">White-rot fungus</name>
    <name type="synonym">Peniophora carnosa</name>
    <dbReference type="NCBI Taxonomy" id="650164"/>
    <lineage>
        <taxon>Eukaryota</taxon>
        <taxon>Fungi</taxon>
        <taxon>Dikarya</taxon>
        <taxon>Basidiomycota</taxon>
        <taxon>Agaricomycotina</taxon>
        <taxon>Agaricomycetes</taxon>
        <taxon>Polyporales</taxon>
        <taxon>Phanerochaetaceae</taxon>
        <taxon>Phanerochaete</taxon>
    </lineage>
</organism>
<dbReference type="KEGG" id="pco:PHACADRAFT_262147"/>
<evidence type="ECO:0000313" key="3">
    <source>
        <dbReference type="Proteomes" id="UP000008370"/>
    </source>
</evidence>
<feature type="region of interest" description="Disordered" evidence="1">
    <location>
        <begin position="258"/>
        <end position="311"/>
    </location>
</feature>
<keyword evidence="3" id="KW-1185">Reference proteome</keyword>
<evidence type="ECO:0000256" key="1">
    <source>
        <dbReference type="SAM" id="MobiDB-lite"/>
    </source>
</evidence>
<dbReference type="RefSeq" id="XP_007399602.1">
    <property type="nucleotide sequence ID" value="XM_007399540.1"/>
</dbReference>
<dbReference type="OrthoDB" id="196165at2759"/>
<dbReference type="InParanoid" id="K5VYE7"/>
<feature type="compositionally biased region" description="Basic and acidic residues" evidence="1">
    <location>
        <begin position="294"/>
        <end position="311"/>
    </location>
</feature>
<accession>K5VYE7</accession>
<evidence type="ECO:0000313" key="2">
    <source>
        <dbReference type="EMBL" id="EKM51805.1"/>
    </source>
</evidence>
<dbReference type="Proteomes" id="UP000008370">
    <property type="component" value="Unassembled WGS sequence"/>
</dbReference>
<feature type="compositionally biased region" description="Low complexity" evidence="1">
    <location>
        <begin position="284"/>
        <end position="293"/>
    </location>
</feature>
<name>K5VYE7_PHACS</name>
<sequence length="311" mass="34892">MYTQITDVLFSEREDSLWDASTLFPGESRNLSVTQPMGVFDSNDYPLLLSYPNPMLHKSLDDLSLSLNAPPSLPEVAPMSWRTAATEAAEGIHYVKERFPSEHVSYLSPPFRMEPIQVEANEKVVLLDEVSDFAVRVRKVDDGTVGVVPVWDIEDPLERLARMNMELNEIVTSPSSPAFRRTFATSFPNQTFVHSINDKTGAAADGSFSSPEMGSDDDLPVTPTSLGPTPRKLEARKVEFAQTPQKTIFRYLRPEHFDPDVSDDERWCDGWEEREGAVDEESEGVPAEGAAPAEQERPSRPRLRRQEAFFA</sequence>
<reference evidence="2 3" key="1">
    <citation type="journal article" date="2012" name="BMC Genomics">
        <title>Comparative genomics of the white-rot fungi, Phanerochaete carnosa and P. chrysosporium, to elucidate the genetic basis of the distinct wood types they colonize.</title>
        <authorList>
            <person name="Suzuki H."/>
            <person name="MacDonald J."/>
            <person name="Syed K."/>
            <person name="Salamov A."/>
            <person name="Hori C."/>
            <person name="Aerts A."/>
            <person name="Henrissat B."/>
            <person name="Wiebenga A."/>
            <person name="vanKuyk P.A."/>
            <person name="Barry K."/>
            <person name="Lindquist E."/>
            <person name="LaButti K."/>
            <person name="Lapidus A."/>
            <person name="Lucas S."/>
            <person name="Coutinho P."/>
            <person name="Gong Y."/>
            <person name="Samejima M."/>
            <person name="Mahadevan R."/>
            <person name="Abou-Zaid M."/>
            <person name="de Vries R.P."/>
            <person name="Igarashi K."/>
            <person name="Yadav J.S."/>
            <person name="Grigoriev I.V."/>
            <person name="Master E.R."/>
        </authorList>
    </citation>
    <scope>NUCLEOTIDE SEQUENCE [LARGE SCALE GENOMIC DNA]</scope>
    <source>
        <strain evidence="2 3">HHB-10118-sp</strain>
    </source>
</reference>
<proteinExistence type="predicted"/>
<protein>
    <submittedName>
        <fullName evidence="2">Uncharacterized protein</fullName>
    </submittedName>
</protein>
<dbReference type="GeneID" id="18918197"/>
<feature type="compositionally biased region" description="Basic and acidic residues" evidence="1">
    <location>
        <begin position="258"/>
        <end position="277"/>
    </location>
</feature>
<gene>
    <name evidence="2" type="ORF">PHACADRAFT_262147</name>
</gene>
<dbReference type="EMBL" id="JH930476">
    <property type="protein sequence ID" value="EKM51805.1"/>
    <property type="molecule type" value="Genomic_DNA"/>
</dbReference>
<dbReference type="AlphaFoldDB" id="K5VYE7"/>